<reference evidence="2" key="3">
    <citation type="submission" date="2015-04" db="UniProtKB">
        <authorList>
            <consortium name="EnsemblPlants"/>
        </authorList>
    </citation>
    <scope>IDENTIFICATION</scope>
</reference>
<evidence type="ECO:0000259" key="1">
    <source>
        <dbReference type="Pfam" id="PF13456"/>
    </source>
</evidence>
<reference evidence="2 3" key="1">
    <citation type="submission" date="2012-08" db="EMBL/GenBank/DDBJ databases">
        <title>Oryza genome evolution.</title>
        <authorList>
            <person name="Wing R.A."/>
        </authorList>
    </citation>
    <scope>NUCLEOTIDE SEQUENCE</scope>
</reference>
<dbReference type="Pfam" id="PF13456">
    <property type="entry name" value="RVT_3"/>
    <property type="match status" value="1"/>
</dbReference>
<dbReference type="GO" id="GO:0004523">
    <property type="term" value="F:RNA-DNA hybrid ribonuclease activity"/>
    <property type="evidence" value="ECO:0007669"/>
    <property type="project" value="InterPro"/>
</dbReference>
<dbReference type="Gramene" id="LPERR09G07760.1">
    <property type="protein sequence ID" value="LPERR09G07760.1"/>
    <property type="gene ID" value="LPERR09G07760"/>
</dbReference>
<protein>
    <recommendedName>
        <fullName evidence="1">RNase H type-1 domain-containing protein</fullName>
    </recommendedName>
</protein>
<dbReference type="AlphaFoldDB" id="A0A0D9XDY5"/>
<dbReference type="HOGENOM" id="CLU_2725855_0_0_1"/>
<dbReference type="GO" id="GO:0003676">
    <property type="term" value="F:nucleic acid binding"/>
    <property type="evidence" value="ECO:0007669"/>
    <property type="project" value="InterPro"/>
</dbReference>
<keyword evidence="3" id="KW-1185">Reference proteome</keyword>
<feature type="domain" description="RNase H type-1" evidence="1">
    <location>
        <begin position="20"/>
        <end position="71"/>
    </location>
</feature>
<proteinExistence type="predicted"/>
<accession>A0A0D9XDY5</accession>
<evidence type="ECO:0000313" key="2">
    <source>
        <dbReference type="EnsemblPlants" id="LPERR09G07760.1"/>
    </source>
</evidence>
<dbReference type="EnsemblPlants" id="LPERR09G07760.1">
    <property type="protein sequence ID" value="LPERR09G07760.1"/>
    <property type="gene ID" value="LPERR09G07760"/>
</dbReference>
<dbReference type="Proteomes" id="UP000032180">
    <property type="component" value="Chromosome 9"/>
</dbReference>
<name>A0A0D9XDY5_9ORYZ</name>
<evidence type="ECO:0000313" key="3">
    <source>
        <dbReference type="Proteomes" id="UP000032180"/>
    </source>
</evidence>
<sequence>MDNGRMPPAPKEPTLRRCDEVDNQLLAKWLSEEDGRRSVIAGLWNEIKELVDLFLSFKVRWVHREANRGAHV</sequence>
<dbReference type="InterPro" id="IPR002156">
    <property type="entry name" value="RNaseH_domain"/>
</dbReference>
<reference evidence="3" key="2">
    <citation type="submission" date="2013-12" db="EMBL/GenBank/DDBJ databases">
        <authorList>
            <person name="Yu Y."/>
            <person name="Lee S."/>
            <person name="de Baynast K."/>
            <person name="Wissotski M."/>
            <person name="Liu L."/>
            <person name="Talag J."/>
            <person name="Goicoechea J."/>
            <person name="Angelova A."/>
            <person name="Jetty R."/>
            <person name="Kudrna D."/>
            <person name="Golser W."/>
            <person name="Rivera L."/>
            <person name="Zhang J."/>
            <person name="Wing R."/>
        </authorList>
    </citation>
    <scope>NUCLEOTIDE SEQUENCE</scope>
</reference>
<organism evidence="2 3">
    <name type="scientific">Leersia perrieri</name>
    <dbReference type="NCBI Taxonomy" id="77586"/>
    <lineage>
        <taxon>Eukaryota</taxon>
        <taxon>Viridiplantae</taxon>
        <taxon>Streptophyta</taxon>
        <taxon>Embryophyta</taxon>
        <taxon>Tracheophyta</taxon>
        <taxon>Spermatophyta</taxon>
        <taxon>Magnoliopsida</taxon>
        <taxon>Liliopsida</taxon>
        <taxon>Poales</taxon>
        <taxon>Poaceae</taxon>
        <taxon>BOP clade</taxon>
        <taxon>Oryzoideae</taxon>
        <taxon>Oryzeae</taxon>
        <taxon>Oryzinae</taxon>
        <taxon>Leersia</taxon>
    </lineage>
</organism>